<feature type="domain" description="PRTase-CE" evidence="1">
    <location>
        <begin position="60"/>
        <end position="188"/>
    </location>
</feature>
<organism evidence="2 3">
    <name type="scientific">Rhodococcus globerulus</name>
    <dbReference type="NCBI Taxonomy" id="33008"/>
    <lineage>
        <taxon>Bacteria</taxon>
        <taxon>Bacillati</taxon>
        <taxon>Actinomycetota</taxon>
        <taxon>Actinomycetes</taxon>
        <taxon>Mycobacteriales</taxon>
        <taxon>Nocardiaceae</taxon>
        <taxon>Rhodococcus</taxon>
    </lineage>
</organism>
<sequence>MSDEVESTFYATSLAVLSSWSHSTKDASNSVMTSSEILQVRRYYSNIHLWPMQPRDINPDGWLSNFSEDDLSIARALLDSFIYFNEEHTKKLFESSFHAISSDIESRKNHGVAVGDAWREFKSNVIVTYPSGSANDAAASGRKFIREARQSLKIDESHLFDPGDVPRHSLTQVECVDLIFVDDISITGE</sequence>
<comment type="caution">
    <text evidence="2">The sequence shown here is derived from an EMBL/GenBank/DDBJ whole genome shotgun (WGS) entry which is preliminary data.</text>
</comment>
<evidence type="ECO:0000313" key="3">
    <source>
        <dbReference type="Proteomes" id="UP001185927"/>
    </source>
</evidence>
<dbReference type="Proteomes" id="UP001185927">
    <property type="component" value="Unassembled WGS sequence"/>
</dbReference>
<dbReference type="Pfam" id="PF24390">
    <property type="entry name" value="PRTase-CE"/>
    <property type="match status" value="1"/>
</dbReference>
<dbReference type="InterPro" id="IPR056920">
    <property type="entry name" value="PRTase-CE"/>
</dbReference>
<protein>
    <recommendedName>
        <fullName evidence="1">PRTase-CE domain-containing protein</fullName>
    </recommendedName>
</protein>
<dbReference type="EMBL" id="JAWLKB010000002">
    <property type="protein sequence ID" value="MDV6266069.1"/>
    <property type="molecule type" value="Genomic_DNA"/>
</dbReference>
<gene>
    <name evidence="2" type="ORF">R3Q16_05595</name>
</gene>
<proteinExistence type="predicted"/>
<evidence type="ECO:0000259" key="1">
    <source>
        <dbReference type="Pfam" id="PF24390"/>
    </source>
</evidence>
<name>A0ABU4BPA4_RHOGO</name>
<keyword evidence="3" id="KW-1185">Reference proteome</keyword>
<evidence type="ECO:0000313" key="2">
    <source>
        <dbReference type="EMBL" id="MDV6266069.1"/>
    </source>
</evidence>
<dbReference type="RefSeq" id="WP_317540781.1">
    <property type="nucleotide sequence ID" value="NZ_JAWLKB010000002.1"/>
</dbReference>
<reference evidence="2 3" key="1">
    <citation type="submission" date="2023-10" db="EMBL/GenBank/DDBJ databases">
        <title>Development of a sustainable strategy for remediation of hydrocarbon-contaminated territories based on the waste exchange concept.</title>
        <authorList>
            <person name="Krivoruchko A."/>
        </authorList>
    </citation>
    <scope>NUCLEOTIDE SEQUENCE [LARGE SCALE GENOMIC DNA]</scope>
    <source>
        <strain evidence="2 3">IEGM 1203</strain>
    </source>
</reference>
<accession>A0ABU4BPA4</accession>